<evidence type="ECO:0000313" key="1">
    <source>
        <dbReference type="EMBL" id="NIH57395.1"/>
    </source>
</evidence>
<dbReference type="Proteomes" id="UP000749311">
    <property type="component" value="Unassembled WGS sequence"/>
</dbReference>
<dbReference type="InterPro" id="IPR012349">
    <property type="entry name" value="Split_barrel_FMN-bd"/>
</dbReference>
<sequence>MADATDSPVSVIPEDSCWGYLASQEVGRLGLSTNDVPEIFPVNYCVDGESVIFRSAEGSKMDEIAINNNVVFEVDGWTEEGGWSVMIKGVAERITDADELARARKAPLLPWIPTVKSIFVRVSPTIGISGRRFMFGPEPKQE</sequence>
<reference evidence="1 2" key="1">
    <citation type="submission" date="2020-02" db="EMBL/GenBank/DDBJ databases">
        <title>Sequencing the genomes of 1000 actinobacteria strains.</title>
        <authorList>
            <person name="Klenk H.-P."/>
        </authorList>
    </citation>
    <scope>NUCLEOTIDE SEQUENCE [LARGE SCALE GENOMIC DNA]</scope>
    <source>
        <strain evidence="1 2">DSM 19609</strain>
    </source>
</reference>
<evidence type="ECO:0000313" key="2">
    <source>
        <dbReference type="Proteomes" id="UP000749311"/>
    </source>
</evidence>
<dbReference type="InterPro" id="IPR024747">
    <property type="entry name" value="Pyridox_Oxase-rel"/>
</dbReference>
<comment type="caution">
    <text evidence="1">The sequence shown here is derived from an EMBL/GenBank/DDBJ whole genome shotgun (WGS) entry which is preliminary data.</text>
</comment>
<dbReference type="Pfam" id="PF12900">
    <property type="entry name" value="Pyridox_ox_2"/>
    <property type="match status" value="1"/>
</dbReference>
<name>A0ABX0SG71_9ACTN</name>
<gene>
    <name evidence="1" type="ORF">FB473_002040</name>
</gene>
<dbReference type="Gene3D" id="2.30.110.10">
    <property type="entry name" value="Electron Transport, Fmn-binding Protein, Chain A"/>
    <property type="match status" value="1"/>
</dbReference>
<keyword evidence="2" id="KW-1185">Reference proteome</keyword>
<accession>A0ABX0SG71</accession>
<organism evidence="1 2">
    <name type="scientific">Brooklawnia cerclae</name>
    <dbReference type="NCBI Taxonomy" id="349934"/>
    <lineage>
        <taxon>Bacteria</taxon>
        <taxon>Bacillati</taxon>
        <taxon>Actinomycetota</taxon>
        <taxon>Actinomycetes</taxon>
        <taxon>Propionibacteriales</taxon>
        <taxon>Propionibacteriaceae</taxon>
        <taxon>Brooklawnia</taxon>
    </lineage>
</organism>
<dbReference type="RefSeq" id="WP_167167046.1">
    <property type="nucleotide sequence ID" value="NZ_BAAAOO010000013.1"/>
</dbReference>
<dbReference type="SUPFAM" id="SSF50475">
    <property type="entry name" value="FMN-binding split barrel"/>
    <property type="match status" value="1"/>
</dbReference>
<dbReference type="EMBL" id="JAAMOZ010000001">
    <property type="protein sequence ID" value="NIH57395.1"/>
    <property type="molecule type" value="Genomic_DNA"/>
</dbReference>
<proteinExistence type="predicted"/>
<protein>
    <submittedName>
        <fullName evidence="1">Nitroimidazol reductase NimA-like FMN-containing flavoprotein (Pyridoxamine 5'-phosphate oxidase superfamily)</fullName>
    </submittedName>
</protein>